<gene>
    <name evidence="1" type="ORF">LCGC14_0718120</name>
</gene>
<evidence type="ECO:0008006" key="2">
    <source>
        <dbReference type="Google" id="ProtNLM"/>
    </source>
</evidence>
<sequence length="189" mass="22086">MIIYAIEHIETGRRYIGQTIAESAFHWNQYRSNLERNKFHNKHLQNAWNRDGIDAFRFIIVDTSAKNQNELNSLETIYVATQGYYNVVPGGNPNGKNRPWLGKKFSQQHKDRISKSTKEGMAKWKIQYSKKLKGERNPFSKLTTRQAMEIKFLRRFGWKLIHLSQIYGIGITTVCAICTGRSWKHLPKV</sequence>
<evidence type="ECO:0000313" key="1">
    <source>
        <dbReference type="EMBL" id="KKN41945.1"/>
    </source>
</evidence>
<name>A0A0F9QD80_9ZZZZ</name>
<comment type="caution">
    <text evidence="1">The sequence shown here is derived from an EMBL/GenBank/DDBJ whole genome shotgun (WGS) entry which is preliminary data.</text>
</comment>
<dbReference type="AlphaFoldDB" id="A0A0F9QD80"/>
<proteinExistence type="predicted"/>
<reference evidence="1" key="1">
    <citation type="journal article" date="2015" name="Nature">
        <title>Complex archaea that bridge the gap between prokaryotes and eukaryotes.</title>
        <authorList>
            <person name="Spang A."/>
            <person name="Saw J.H."/>
            <person name="Jorgensen S.L."/>
            <person name="Zaremba-Niedzwiedzka K."/>
            <person name="Martijn J."/>
            <person name="Lind A.E."/>
            <person name="van Eijk R."/>
            <person name="Schleper C."/>
            <person name="Guy L."/>
            <person name="Ettema T.J."/>
        </authorList>
    </citation>
    <scope>NUCLEOTIDE SEQUENCE</scope>
</reference>
<dbReference type="Gene3D" id="3.40.1440.10">
    <property type="entry name" value="GIY-YIG endonuclease"/>
    <property type="match status" value="1"/>
</dbReference>
<dbReference type="EMBL" id="LAZR01001614">
    <property type="protein sequence ID" value="KKN41945.1"/>
    <property type="molecule type" value="Genomic_DNA"/>
</dbReference>
<dbReference type="SUPFAM" id="SSF82771">
    <property type="entry name" value="GIY-YIG endonuclease"/>
    <property type="match status" value="1"/>
</dbReference>
<accession>A0A0F9QD80</accession>
<protein>
    <recommendedName>
        <fullName evidence="2">GIY-YIG domain-containing protein</fullName>
    </recommendedName>
</protein>
<organism evidence="1">
    <name type="scientific">marine sediment metagenome</name>
    <dbReference type="NCBI Taxonomy" id="412755"/>
    <lineage>
        <taxon>unclassified sequences</taxon>
        <taxon>metagenomes</taxon>
        <taxon>ecological metagenomes</taxon>
    </lineage>
</organism>
<dbReference type="InterPro" id="IPR035901">
    <property type="entry name" value="GIY-YIG_endonuc_sf"/>
</dbReference>